<keyword evidence="3" id="KW-0812">Transmembrane</keyword>
<evidence type="ECO:0000256" key="3">
    <source>
        <dbReference type="SAM" id="Phobius"/>
    </source>
</evidence>
<feature type="compositionally biased region" description="Pro residues" evidence="2">
    <location>
        <begin position="120"/>
        <end position="131"/>
    </location>
</feature>
<reference evidence="4" key="1">
    <citation type="journal article" date="2023" name="Mol. Phylogenet. Evol.">
        <title>Genome-scale phylogeny and comparative genomics of the fungal order Sordariales.</title>
        <authorList>
            <person name="Hensen N."/>
            <person name="Bonometti L."/>
            <person name="Westerberg I."/>
            <person name="Brannstrom I.O."/>
            <person name="Guillou S."/>
            <person name="Cros-Aarteil S."/>
            <person name="Calhoun S."/>
            <person name="Haridas S."/>
            <person name="Kuo A."/>
            <person name="Mondo S."/>
            <person name="Pangilinan J."/>
            <person name="Riley R."/>
            <person name="LaButti K."/>
            <person name="Andreopoulos B."/>
            <person name="Lipzen A."/>
            <person name="Chen C."/>
            <person name="Yan M."/>
            <person name="Daum C."/>
            <person name="Ng V."/>
            <person name="Clum A."/>
            <person name="Steindorff A."/>
            <person name="Ohm R.A."/>
            <person name="Martin F."/>
            <person name="Silar P."/>
            <person name="Natvig D.O."/>
            <person name="Lalanne C."/>
            <person name="Gautier V."/>
            <person name="Ament-Velasquez S.L."/>
            <person name="Kruys A."/>
            <person name="Hutchinson M.I."/>
            <person name="Powell A.J."/>
            <person name="Barry K."/>
            <person name="Miller A.N."/>
            <person name="Grigoriev I.V."/>
            <person name="Debuchy R."/>
            <person name="Gladieux P."/>
            <person name="Hiltunen Thoren M."/>
            <person name="Johannesson H."/>
        </authorList>
    </citation>
    <scope>NUCLEOTIDE SEQUENCE</scope>
    <source>
        <strain evidence="4">PSN293</strain>
    </source>
</reference>
<sequence>MATNQSQTSTGITSYGPPAPTSLPTPAYDDPPQHGPDPSYKPLPPGAQDSSHKPLPPRDSYGSKQDTRYDDSAYRPLPPNQDPSLYKPSQQGPDLSYQPAPLSNDLAYHTVADPSRIPYGGPPPQPLPSYVPGPNGIQSYPPPPNQPQQQSYQKPPSVEQMVGPAGTATAIATETPLPMSSLAHRDLGIKHSLASAESNLREYMSMLRRRQSKGEVGIEDRLRNQASTVLGELHNLRQEIADLVNNAESHRWRRFLVGGAIASFIPIVKRLFPRPDRESETSNNTEYAFRKSKSLISRVLAATRRPGIATVAFFVFAVLYVFQNEVSLRVGRSVTKRLKRLTSKVEAGEDIEEADLKALRGWRWRVLIWSE</sequence>
<comment type="caution">
    <text evidence="4">The sequence shown here is derived from an EMBL/GenBank/DDBJ whole genome shotgun (WGS) entry which is preliminary data.</text>
</comment>
<dbReference type="Proteomes" id="UP001301769">
    <property type="component" value="Unassembled WGS sequence"/>
</dbReference>
<evidence type="ECO:0000313" key="4">
    <source>
        <dbReference type="EMBL" id="KAK4213055.1"/>
    </source>
</evidence>
<keyword evidence="1" id="KW-0175">Coiled coil</keyword>
<feature type="compositionally biased region" description="Polar residues" evidence="2">
    <location>
        <begin position="1"/>
        <end position="13"/>
    </location>
</feature>
<feature type="compositionally biased region" description="Low complexity" evidence="2">
    <location>
        <begin position="147"/>
        <end position="157"/>
    </location>
</feature>
<feature type="compositionally biased region" description="Pro residues" evidence="2">
    <location>
        <begin position="33"/>
        <end position="45"/>
    </location>
</feature>
<dbReference type="EMBL" id="MU858115">
    <property type="protein sequence ID" value="KAK4213055.1"/>
    <property type="molecule type" value="Genomic_DNA"/>
</dbReference>
<proteinExistence type="predicted"/>
<gene>
    <name evidence="4" type="ORF">QBC37DRAFT_181037</name>
</gene>
<feature type="coiled-coil region" evidence="1">
    <location>
        <begin position="219"/>
        <end position="253"/>
    </location>
</feature>
<evidence type="ECO:0000256" key="2">
    <source>
        <dbReference type="SAM" id="MobiDB-lite"/>
    </source>
</evidence>
<feature type="transmembrane region" description="Helical" evidence="3">
    <location>
        <begin position="306"/>
        <end position="322"/>
    </location>
</feature>
<protein>
    <submittedName>
        <fullName evidence="4">Uncharacterized protein</fullName>
    </submittedName>
</protein>
<evidence type="ECO:0000256" key="1">
    <source>
        <dbReference type="SAM" id="Coils"/>
    </source>
</evidence>
<accession>A0AAN7B9J3</accession>
<dbReference type="AlphaFoldDB" id="A0AAN7B9J3"/>
<name>A0AAN7B9J3_9PEZI</name>
<keyword evidence="3" id="KW-0472">Membrane</keyword>
<keyword evidence="5" id="KW-1185">Reference proteome</keyword>
<keyword evidence="3" id="KW-1133">Transmembrane helix</keyword>
<organism evidence="4 5">
    <name type="scientific">Rhypophila decipiens</name>
    <dbReference type="NCBI Taxonomy" id="261697"/>
    <lineage>
        <taxon>Eukaryota</taxon>
        <taxon>Fungi</taxon>
        <taxon>Dikarya</taxon>
        <taxon>Ascomycota</taxon>
        <taxon>Pezizomycotina</taxon>
        <taxon>Sordariomycetes</taxon>
        <taxon>Sordariomycetidae</taxon>
        <taxon>Sordariales</taxon>
        <taxon>Naviculisporaceae</taxon>
        <taxon>Rhypophila</taxon>
    </lineage>
</organism>
<reference evidence="4" key="2">
    <citation type="submission" date="2023-05" db="EMBL/GenBank/DDBJ databases">
        <authorList>
            <consortium name="Lawrence Berkeley National Laboratory"/>
            <person name="Steindorff A."/>
            <person name="Hensen N."/>
            <person name="Bonometti L."/>
            <person name="Westerberg I."/>
            <person name="Brannstrom I.O."/>
            <person name="Guillou S."/>
            <person name="Cros-Aarteil S."/>
            <person name="Calhoun S."/>
            <person name="Haridas S."/>
            <person name="Kuo A."/>
            <person name="Mondo S."/>
            <person name="Pangilinan J."/>
            <person name="Riley R."/>
            <person name="Labutti K."/>
            <person name="Andreopoulos B."/>
            <person name="Lipzen A."/>
            <person name="Chen C."/>
            <person name="Yanf M."/>
            <person name="Daum C."/>
            <person name="Ng V."/>
            <person name="Clum A."/>
            <person name="Ohm R."/>
            <person name="Martin F."/>
            <person name="Silar P."/>
            <person name="Natvig D."/>
            <person name="Lalanne C."/>
            <person name="Gautier V."/>
            <person name="Ament-Velasquez S.L."/>
            <person name="Kruys A."/>
            <person name="Hutchinson M.I."/>
            <person name="Powell A.J."/>
            <person name="Barry K."/>
            <person name="Miller A.N."/>
            <person name="Grigoriev I.V."/>
            <person name="Debuchy R."/>
            <person name="Gladieux P."/>
            <person name="Thoren M.H."/>
            <person name="Johannesson H."/>
        </authorList>
    </citation>
    <scope>NUCLEOTIDE SEQUENCE</scope>
    <source>
        <strain evidence="4">PSN293</strain>
    </source>
</reference>
<evidence type="ECO:0000313" key="5">
    <source>
        <dbReference type="Proteomes" id="UP001301769"/>
    </source>
</evidence>
<feature type="region of interest" description="Disordered" evidence="2">
    <location>
        <begin position="1"/>
        <end position="163"/>
    </location>
</feature>